<dbReference type="Proteomes" id="UP000887116">
    <property type="component" value="Unassembled WGS sequence"/>
</dbReference>
<protein>
    <submittedName>
        <fullName evidence="1">Uncharacterized protein</fullName>
    </submittedName>
</protein>
<evidence type="ECO:0000313" key="2">
    <source>
        <dbReference type="Proteomes" id="UP000887116"/>
    </source>
</evidence>
<accession>A0A8X6FG29</accession>
<keyword evidence="2" id="KW-1185">Reference proteome</keyword>
<reference evidence="1" key="1">
    <citation type="submission" date="2020-07" db="EMBL/GenBank/DDBJ databases">
        <title>Multicomponent nature underlies the extraordinary mechanical properties of spider dragline silk.</title>
        <authorList>
            <person name="Kono N."/>
            <person name="Nakamura H."/>
            <person name="Mori M."/>
            <person name="Yoshida Y."/>
            <person name="Ohtoshi R."/>
            <person name="Malay A.D."/>
            <person name="Moran D.A.P."/>
            <person name="Tomita M."/>
            <person name="Numata K."/>
            <person name="Arakawa K."/>
        </authorList>
    </citation>
    <scope>NUCLEOTIDE SEQUENCE</scope>
</reference>
<gene>
    <name evidence="1" type="ORF">TNCT_472771</name>
</gene>
<evidence type="ECO:0000313" key="1">
    <source>
        <dbReference type="EMBL" id="GFQ79645.1"/>
    </source>
</evidence>
<dbReference type="AlphaFoldDB" id="A0A8X6FG29"/>
<dbReference type="EMBL" id="BMAO01012213">
    <property type="protein sequence ID" value="GFQ79645.1"/>
    <property type="molecule type" value="Genomic_DNA"/>
</dbReference>
<sequence>MFGSGWPYRAKDYNICYVVKAVLKKYRRAVMESIGMKRNYIKVSFRIKSLEIAVKLSIFENQIRISAFISVRRCRFVVWRFVILLKWMVTALTSLKVSVHQTNPQKSRGARILQGKRLLPVVLPLIIHCSKN</sequence>
<proteinExistence type="predicted"/>
<organism evidence="1 2">
    <name type="scientific">Trichonephila clavata</name>
    <name type="common">Joro spider</name>
    <name type="synonym">Nephila clavata</name>
    <dbReference type="NCBI Taxonomy" id="2740835"/>
    <lineage>
        <taxon>Eukaryota</taxon>
        <taxon>Metazoa</taxon>
        <taxon>Ecdysozoa</taxon>
        <taxon>Arthropoda</taxon>
        <taxon>Chelicerata</taxon>
        <taxon>Arachnida</taxon>
        <taxon>Araneae</taxon>
        <taxon>Araneomorphae</taxon>
        <taxon>Entelegynae</taxon>
        <taxon>Araneoidea</taxon>
        <taxon>Nephilidae</taxon>
        <taxon>Trichonephila</taxon>
    </lineage>
</organism>
<name>A0A8X6FG29_TRICU</name>
<comment type="caution">
    <text evidence="1">The sequence shown here is derived from an EMBL/GenBank/DDBJ whole genome shotgun (WGS) entry which is preliminary data.</text>
</comment>